<feature type="compositionally biased region" description="Low complexity" evidence="2">
    <location>
        <begin position="62"/>
        <end position="81"/>
    </location>
</feature>
<feature type="region of interest" description="Disordered" evidence="2">
    <location>
        <begin position="618"/>
        <end position="841"/>
    </location>
</feature>
<dbReference type="GO" id="GO:0031032">
    <property type="term" value="P:actomyosin structure organization"/>
    <property type="evidence" value="ECO:0007669"/>
    <property type="project" value="TreeGrafter"/>
</dbReference>
<dbReference type="EMBL" id="JAHLQT010033114">
    <property type="protein sequence ID" value="KAG7159634.1"/>
    <property type="molecule type" value="Genomic_DNA"/>
</dbReference>
<dbReference type="PANTHER" id="PTHR45615:SF36">
    <property type="entry name" value="MYOSIN HEAVY CHAIN-LIKE, ISOFORM B-RELATED"/>
    <property type="match status" value="1"/>
</dbReference>
<feature type="region of interest" description="Disordered" evidence="2">
    <location>
        <begin position="1258"/>
        <end position="1336"/>
    </location>
</feature>
<feature type="region of interest" description="Disordered" evidence="2">
    <location>
        <begin position="389"/>
        <end position="562"/>
    </location>
</feature>
<feature type="compositionally biased region" description="Low complexity" evidence="2">
    <location>
        <begin position="313"/>
        <end position="322"/>
    </location>
</feature>
<sequence>MCSLSAIEADGDRERRASFDPLLLDDLSSDSDDEYFDVVAVPGLRPQPLATQNPTKPSTAVHPQKQQHIQPPHIPPTHSQSLPAVNKGMVARRMGSTPGQPVGTAVVNKPSETKTAVNKTTQDSSASPAAVKPTSPVDVKLTNSSVQYIPSSARISGIIEDQSHEKAKVCVPSKVGVSARKEGLQNSPKKYQAPQPPSATKHPEGKQRTTIPDKEESALPNMEQSTAPDVGTKVLPNKQNHTLLDKQKLTLPDKKPPDKVAAAHESQVNTTLNKQASGLASPECNSHETPTLPSIKPANKEGNPAVTGKDKASGSLSSSEPSGAHQTTVSPHLPPDKTTAKTTQLLNGDQKPHTSPVGRKVRAGSPVPDNTAVVGIKLAPTVVTGKLEIAASDGSATVKEDSFSENKVSSHTKVKGSDGVAEPKDNSTSSKQSSVESNQQRNKESVKVDSVTSESSSRESEKKLANGIVVDNNVKKDKVSSNDKYQNELQTNKVPISKDRENVVNHVQSENSKNTGIKNKRNAKDDEFNIDRSSRCSSVASDASRAVSPDISLRSGAKRSRSGKLAAVVNMWETDEVSQKSEKVKSKSSTPKIGKISGLASVFEGEKSATSAKVDVSKNFNKLKSPYSPPFSPERKPIETKVSNIAGISTAKFGDVTKFKKPSEPRKTVNNKNAPDTEKTKVVDKEAVKDKDPNKKSDDEKKENDIGKKTGEPVVPHKNQKEENREKHNDVQKSGTTAVKECGEKIANGDINLGDSSISVEEESKEKKRKKKIKPSTTSSEAVVSTATEKIADDALLKGSSAESKSTVDKDIKAAKVKDTESEVFKNKSKNAEAKATECKDTKVKAADSVNAQVESVGTKDIKVESAGSVDATVKDTGSKGTKNEPTESKDSIVKVINSEDTKVMSPGAKDVKLKAAEVNNAKIESTKTTEIKKDECEATKDKVTESKVTIVNGTESKPTKDKDNESKVIKVKTAGGEISRMEATATEITNIKVTDAKTTSVEATVSKTTTGEATIEKTNKTETIDAKATGVKLIDDKSTSVNTIEAKISSAIPSDTKRTSVDSTGVIANKTESTKTEANNTQVDKTGTPSCVNTAVEVMTMNIKDSGLNAAPTGLSNEAKLNTSISPVSAPVSEAVAASDTCSAKENEATKSKETVNKKEVPKKDMLGGIKSLMETVAKSGKTLEDKLSINGLQFGKKSSKTETPKEMIQTQSKNIDEVIERASKALPELETEVEALIKEASILIAKNELLTNPSTSAASNAAISRADKQSKIGKHRSTSSGEEGEDEVYVDAIDPSQLDTLMPLPVVDNERERRSRSHTPLEGPERSPSSRSVVAKTEAILSETDRILRRSRSDKSLRRSYSRTMSAAALHKLAEVTADLSEEHSTAHLAGERLEAEQAERMKLEKEVERLQTDMRHMTTANGKLEMEKQALRSEVLSVADFNGDADHDEDDAAEASLYKRKYEWCLREIELLKKQLKQQQEDDLDHLLLMKKQLEKKLSDAYEETEEQRQVVAQMKRKSQRLQAELNDLKILLEEQTSRNNLLEKKQRKFDQDMMGVQEELRHERANKEKIQRERDQILSEKYSFEQEVSTSVP</sequence>
<feature type="compositionally biased region" description="Polar residues" evidence="2">
    <location>
        <begin position="266"/>
        <end position="292"/>
    </location>
</feature>
<keyword evidence="4" id="KW-1185">Reference proteome</keyword>
<evidence type="ECO:0000256" key="2">
    <source>
        <dbReference type="SAM" id="MobiDB-lite"/>
    </source>
</evidence>
<feature type="region of interest" description="Disordered" evidence="2">
    <location>
        <begin position="43"/>
        <end position="146"/>
    </location>
</feature>
<feature type="compositionally biased region" description="Basic and acidic residues" evidence="2">
    <location>
        <begin position="243"/>
        <end position="262"/>
    </location>
</feature>
<organism evidence="3 4">
    <name type="scientific">Homarus americanus</name>
    <name type="common">American lobster</name>
    <dbReference type="NCBI Taxonomy" id="6706"/>
    <lineage>
        <taxon>Eukaryota</taxon>
        <taxon>Metazoa</taxon>
        <taxon>Ecdysozoa</taxon>
        <taxon>Arthropoda</taxon>
        <taxon>Crustacea</taxon>
        <taxon>Multicrustacea</taxon>
        <taxon>Malacostraca</taxon>
        <taxon>Eumalacostraca</taxon>
        <taxon>Eucarida</taxon>
        <taxon>Decapoda</taxon>
        <taxon>Pleocyemata</taxon>
        <taxon>Astacidea</taxon>
        <taxon>Nephropoidea</taxon>
        <taxon>Nephropidae</taxon>
        <taxon>Homarus</taxon>
    </lineage>
</organism>
<feature type="compositionally biased region" description="Basic and acidic residues" evidence="2">
    <location>
        <begin position="873"/>
        <end position="894"/>
    </location>
</feature>
<feature type="compositionally biased region" description="Polar residues" evidence="2">
    <location>
        <begin position="505"/>
        <end position="517"/>
    </location>
</feature>
<gene>
    <name evidence="3" type="primary">Myo18a-L2</name>
    <name evidence="3" type="ORF">Hamer_G004309</name>
</gene>
<dbReference type="GO" id="GO:0005737">
    <property type="term" value="C:cytoplasm"/>
    <property type="evidence" value="ECO:0007669"/>
    <property type="project" value="TreeGrafter"/>
</dbReference>
<feature type="coiled-coil region" evidence="1">
    <location>
        <begin position="1465"/>
        <end position="1584"/>
    </location>
</feature>
<reference evidence="3" key="1">
    <citation type="journal article" date="2021" name="Sci. Adv.">
        <title>The American lobster genome reveals insights on longevity, neural, and immune adaptations.</title>
        <authorList>
            <person name="Polinski J.M."/>
            <person name="Zimin A.V."/>
            <person name="Clark K.F."/>
            <person name="Kohn A.B."/>
            <person name="Sadowski N."/>
            <person name="Timp W."/>
            <person name="Ptitsyn A."/>
            <person name="Khanna P."/>
            <person name="Romanova D.Y."/>
            <person name="Williams P."/>
            <person name="Greenwood S.J."/>
            <person name="Moroz L.L."/>
            <person name="Walt D.R."/>
            <person name="Bodnar A.G."/>
        </authorList>
    </citation>
    <scope>NUCLEOTIDE SEQUENCE</scope>
    <source>
        <strain evidence="3">GMGI-L3</strain>
    </source>
</reference>
<feature type="coiled-coil region" evidence="1">
    <location>
        <begin position="1389"/>
        <end position="1423"/>
    </location>
</feature>
<dbReference type="GO" id="GO:0016460">
    <property type="term" value="C:myosin II complex"/>
    <property type="evidence" value="ECO:0007669"/>
    <property type="project" value="TreeGrafter"/>
</dbReference>
<evidence type="ECO:0000313" key="4">
    <source>
        <dbReference type="Proteomes" id="UP000747542"/>
    </source>
</evidence>
<feature type="compositionally biased region" description="Basic and acidic residues" evidence="2">
    <location>
        <begin position="655"/>
        <end position="667"/>
    </location>
</feature>
<evidence type="ECO:0000313" key="3">
    <source>
        <dbReference type="EMBL" id="KAG7159634.1"/>
    </source>
</evidence>
<comment type="caution">
    <text evidence="3">The sequence shown here is derived from an EMBL/GenBank/DDBJ whole genome shotgun (WGS) entry which is preliminary data.</text>
</comment>
<feature type="compositionally biased region" description="Polar residues" evidence="2">
    <location>
        <begin position="113"/>
        <end position="127"/>
    </location>
</feature>
<name>A0A8J5MQ66_HOMAM</name>
<feature type="compositionally biased region" description="Basic and acidic residues" evidence="2">
    <location>
        <begin position="201"/>
        <end position="217"/>
    </location>
</feature>
<keyword evidence="1" id="KW-0175">Coiled coil</keyword>
<feature type="compositionally biased region" description="Basic and acidic residues" evidence="2">
    <location>
        <begin position="675"/>
        <end position="711"/>
    </location>
</feature>
<dbReference type="PANTHER" id="PTHR45615">
    <property type="entry name" value="MYOSIN HEAVY CHAIN, NON-MUSCLE"/>
    <property type="match status" value="1"/>
</dbReference>
<protein>
    <submittedName>
        <fullName evidence="3">Unconventional myosin-XVIIIa-like 2</fullName>
    </submittedName>
</protein>
<feature type="compositionally biased region" description="Low complexity" evidence="2">
    <location>
        <begin position="535"/>
        <end position="548"/>
    </location>
</feature>
<dbReference type="GO" id="GO:0051015">
    <property type="term" value="F:actin filament binding"/>
    <property type="evidence" value="ECO:0007669"/>
    <property type="project" value="TreeGrafter"/>
</dbReference>
<feature type="compositionally biased region" description="Low complexity" evidence="2">
    <location>
        <begin position="775"/>
        <end position="789"/>
    </location>
</feature>
<feature type="compositionally biased region" description="Polar residues" evidence="2">
    <location>
        <begin position="49"/>
        <end position="58"/>
    </location>
</feature>
<dbReference type="Proteomes" id="UP000747542">
    <property type="component" value="Unassembled WGS sequence"/>
</dbReference>
<proteinExistence type="predicted"/>
<accession>A0A8J5MQ66</accession>
<dbReference type="GO" id="GO:0032982">
    <property type="term" value="C:myosin filament"/>
    <property type="evidence" value="ECO:0007669"/>
    <property type="project" value="TreeGrafter"/>
</dbReference>
<feature type="region of interest" description="Disordered" evidence="2">
    <location>
        <begin position="865"/>
        <end position="894"/>
    </location>
</feature>
<feature type="compositionally biased region" description="Basic and acidic residues" evidence="2">
    <location>
        <begin position="719"/>
        <end position="731"/>
    </location>
</feature>
<feature type="compositionally biased region" description="Basic and acidic residues" evidence="2">
    <location>
        <begin position="806"/>
        <end position="841"/>
    </location>
</feature>
<feature type="region of interest" description="Disordered" evidence="2">
    <location>
        <begin position="159"/>
        <end position="375"/>
    </location>
</feature>
<feature type="compositionally biased region" description="Polar residues" evidence="2">
    <location>
        <begin position="426"/>
        <end position="440"/>
    </location>
</feature>
<evidence type="ECO:0000256" key="1">
    <source>
        <dbReference type="SAM" id="Coils"/>
    </source>
</evidence>
<feature type="coiled-coil region" evidence="1">
    <location>
        <begin position="1221"/>
        <end position="1248"/>
    </location>
</feature>
<feature type="compositionally biased region" description="Basic and acidic residues" evidence="2">
    <location>
        <begin position="522"/>
        <end position="534"/>
    </location>
</feature>